<organism evidence="1">
    <name type="scientific">marine sediment metagenome</name>
    <dbReference type="NCBI Taxonomy" id="412755"/>
    <lineage>
        <taxon>unclassified sequences</taxon>
        <taxon>metagenomes</taxon>
        <taxon>ecological metagenomes</taxon>
    </lineage>
</organism>
<dbReference type="AlphaFoldDB" id="A0A0F9BT10"/>
<evidence type="ECO:0000313" key="1">
    <source>
        <dbReference type="EMBL" id="KKK93549.1"/>
    </source>
</evidence>
<comment type="caution">
    <text evidence="1">The sequence shown here is derived from an EMBL/GenBank/DDBJ whole genome shotgun (WGS) entry which is preliminary data.</text>
</comment>
<reference evidence="1" key="1">
    <citation type="journal article" date="2015" name="Nature">
        <title>Complex archaea that bridge the gap between prokaryotes and eukaryotes.</title>
        <authorList>
            <person name="Spang A."/>
            <person name="Saw J.H."/>
            <person name="Jorgensen S.L."/>
            <person name="Zaremba-Niedzwiedzka K."/>
            <person name="Martijn J."/>
            <person name="Lind A.E."/>
            <person name="van Eijk R."/>
            <person name="Schleper C."/>
            <person name="Guy L."/>
            <person name="Ettema T.J."/>
        </authorList>
    </citation>
    <scope>NUCLEOTIDE SEQUENCE</scope>
</reference>
<accession>A0A0F9BT10</accession>
<protein>
    <submittedName>
        <fullName evidence="1">Uncharacterized protein</fullName>
    </submittedName>
</protein>
<name>A0A0F9BT10_9ZZZZ</name>
<proteinExistence type="predicted"/>
<sequence>MKKTEEQITQEIIFEHLSDKDRFVCGSHKGKPRCSKNVTGGTWSGHRCHKIAKYMEPDPWDKTVIRPFCRTHAPSQVKIRQAKKDDERDAVIKVRQDNVATRKAEFVADVKPTLSRR</sequence>
<dbReference type="EMBL" id="LAZR01047725">
    <property type="protein sequence ID" value="KKK93549.1"/>
    <property type="molecule type" value="Genomic_DNA"/>
</dbReference>
<gene>
    <name evidence="1" type="ORF">LCGC14_2691770</name>
</gene>